<keyword evidence="2" id="KW-1185">Reference proteome</keyword>
<proteinExistence type="predicted"/>
<protein>
    <submittedName>
        <fullName evidence="1">Uncharacterized protein</fullName>
    </submittedName>
</protein>
<accession>A0A016SEJ3</accession>
<reference evidence="2" key="1">
    <citation type="journal article" date="2015" name="Nat. Genet.">
        <title>The genome and transcriptome of the zoonotic hookworm Ancylostoma ceylanicum identify infection-specific gene families.</title>
        <authorList>
            <person name="Schwarz E.M."/>
            <person name="Hu Y."/>
            <person name="Antoshechkin I."/>
            <person name="Miller M.M."/>
            <person name="Sternberg P.W."/>
            <person name="Aroian R.V."/>
        </authorList>
    </citation>
    <scope>NUCLEOTIDE SEQUENCE</scope>
    <source>
        <strain evidence="2">HY135</strain>
    </source>
</reference>
<comment type="caution">
    <text evidence="1">The sequence shown here is derived from an EMBL/GenBank/DDBJ whole genome shotgun (WGS) entry which is preliminary data.</text>
</comment>
<evidence type="ECO:0000313" key="1">
    <source>
        <dbReference type="EMBL" id="EYB89093.1"/>
    </source>
</evidence>
<sequence>MTSGSVANCGSVAMYKPYNFEEVSRNKTTYSAYFDQQQEIAREDREKALTDNIVDLAAADLAYSATQAALYQNPDPYDAKSNVVRSQSLGERLLLSHLTREVHEDNSGDLIKTSIFGSVA</sequence>
<gene>
    <name evidence="1" type="primary">Acey_s0236.g3217</name>
    <name evidence="1" type="ORF">Y032_0236g3217</name>
</gene>
<dbReference type="EMBL" id="JARK01001572">
    <property type="protein sequence ID" value="EYB89093.1"/>
    <property type="molecule type" value="Genomic_DNA"/>
</dbReference>
<dbReference type="OrthoDB" id="10479080at2759"/>
<dbReference type="AlphaFoldDB" id="A0A016SEJ3"/>
<evidence type="ECO:0000313" key="2">
    <source>
        <dbReference type="Proteomes" id="UP000024635"/>
    </source>
</evidence>
<name>A0A016SEJ3_9BILA</name>
<organism evidence="1 2">
    <name type="scientific">Ancylostoma ceylanicum</name>
    <dbReference type="NCBI Taxonomy" id="53326"/>
    <lineage>
        <taxon>Eukaryota</taxon>
        <taxon>Metazoa</taxon>
        <taxon>Ecdysozoa</taxon>
        <taxon>Nematoda</taxon>
        <taxon>Chromadorea</taxon>
        <taxon>Rhabditida</taxon>
        <taxon>Rhabditina</taxon>
        <taxon>Rhabditomorpha</taxon>
        <taxon>Strongyloidea</taxon>
        <taxon>Ancylostomatidae</taxon>
        <taxon>Ancylostomatinae</taxon>
        <taxon>Ancylostoma</taxon>
    </lineage>
</organism>
<dbReference type="Proteomes" id="UP000024635">
    <property type="component" value="Unassembled WGS sequence"/>
</dbReference>